<feature type="domain" description="GFO/IDH/MocA-like oxidoreductase" evidence="2">
    <location>
        <begin position="138"/>
        <end position="247"/>
    </location>
</feature>
<feature type="domain" description="Gfo/Idh/MocA-like oxidoreductase N-terminal" evidence="1">
    <location>
        <begin position="2"/>
        <end position="118"/>
    </location>
</feature>
<dbReference type="SUPFAM" id="SSF51735">
    <property type="entry name" value="NAD(P)-binding Rossmann-fold domains"/>
    <property type="match status" value="1"/>
</dbReference>
<evidence type="ECO:0000259" key="1">
    <source>
        <dbReference type="Pfam" id="PF01408"/>
    </source>
</evidence>
<dbReference type="InterPro" id="IPR055170">
    <property type="entry name" value="GFO_IDH_MocA-like_dom"/>
</dbReference>
<dbReference type="InterPro" id="IPR036291">
    <property type="entry name" value="NAD(P)-bd_dom_sf"/>
</dbReference>
<dbReference type="InterPro" id="IPR000683">
    <property type="entry name" value="Gfo/Idh/MocA-like_OxRdtase_N"/>
</dbReference>
<protein>
    <submittedName>
        <fullName evidence="3">Gfo/Idh/MocA family oxidoreductase</fullName>
    </submittedName>
</protein>
<dbReference type="Pfam" id="PF22725">
    <property type="entry name" value="GFO_IDH_MocA_C3"/>
    <property type="match status" value="1"/>
</dbReference>
<dbReference type="Gene3D" id="3.40.50.720">
    <property type="entry name" value="NAD(P)-binding Rossmann-like Domain"/>
    <property type="match status" value="1"/>
</dbReference>
<dbReference type="Gene3D" id="3.30.360.10">
    <property type="entry name" value="Dihydrodipicolinate Reductase, domain 2"/>
    <property type="match status" value="1"/>
</dbReference>
<dbReference type="Proteomes" id="UP001500171">
    <property type="component" value="Unassembled WGS sequence"/>
</dbReference>
<sequence>MIKLAIIGTNWITEKFIDAALQTGLYQLSAVYSRSEEKAAQFAKKYGDLILYTDINQLLNSSVVDAVYIASPNSLHFEQAKQLLESGKDVICEKPLASNYSQVRTLIETAKAHNQIIFEALKSYYLPNFDRIKSYLPKLGKLRKVLLSYCQYSSRYQLYLDGQNPNTFNPAFSNGSIMDIGVYPLNVAVALWGKPNHISADALLLDSGVDGHGTVLMKYDGFDVVIWHSKVSDSCLASEIQGEDGSLIIEHLSVGEKVLYKPRQGELQDITALQIDNEMYYEAVKFAKAIEQRDIDHQGLTYSLISAKLLTEIRQQTGVIFPADKLS</sequence>
<gene>
    <name evidence="3" type="ORF">GCM10023211_03070</name>
</gene>
<evidence type="ECO:0000259" key="2">
    <source>
        <dbReference type="Pfam" id="PF22725"/>
    </source>
</evidence>
<dbReference type="PANTHER" id="PTHR43054:SF1">
    <property type="entry name" value="SCYLLO-INOSITOL 2-DEHYDROGENASE (NADP(+)) IOLU"/>
    <property type="match status" value="1"/>
</dbReference>
<keyword evidence="4" id="KW-1185">Reference proteome</keyword>
<evidence type="ECO:0000313" key="4">
    <source>
        <dbReference type="Proteomes" id="UP001500171"/>
    </source>
</evidence>
<accession>A0ABP9N4J0</accession>
<dbReference type="Pfam" id="PF01408">
    <property type="entry name" value="GFO_IDH_MocA"/>
    <property type="match status" value="1"/>
</dbReference>
<dbReference type="SUPFAM" id="SSF55347">
    <property type="entry name" value="Glyceraldehyde-3-phosphate dehydrogenase-like, C-terminal domain"/>
    <property type="match status" value="1"/>
</dbReference>
<organism evidence="3 4">
    <name type="scientific">Orbus sasakiae</name>
    <dbReference type="NCBI Taxonomy" id="1078475"/>
    <lineage>
        <taxon>Bacteria</taxon>
        <taxon>Pseudomonadati</taxon>
        <taxon>Pseudomonadota</taxon>
        <taxon>Gammaproteobacteria</taxon>
        <taxon>Orbales</taxon>
        <taxon>Orbaceae</taxon>
        <taxon>Orbus</taxon>
    </lineage>
</organism>
<name>A0ABP9N4J0_9GAMM</name>
<dbReference type="RefSeq" id="WP_345488023.1">
    <property type="nucleotide sequence ID" value="NZ_BAABHY010000001.1"/>
</dbReference>
<evidence type="ECO:0000313" key="3">
    <source>
        <dbReference type="EMBL" id="GAA5104840.1"/>
    </source>
</evidence>
<reference evidence="4" key="1">
    <citation type="journal article" date="2019" name="Int. J. Syst. Evol. Microbiol.">
        <title>The Global Catalogue of Microorganisms (GCM) 10K type strain sequencing project: providing services to taxonomists for standard genome sequencing and annotation.</title>
        <authorList>
            <consortium name="The Broad Institute Genomics Platform"/>
            <consortium name="The Broad Institute Genome Sequencing Center for Infectious Disease"/>
            <person name="Wu L."/>
            <person name="Ma J."/>
        </authorList>
    </citation>
    <scope>NUCLEOTIDE SEQUENCE [LARGE SCALE GENOMIC DNA]</scope>
    <source>
        <strain evidence="4">JCM 18050</strain>
    </source>
</reference>
<proteinExistence type="predicted"/>
<comment type="caution">
    <text evidence="3">The sequence shown here is derived from an EMBL/GenBank/DDBJ whole genome shotgun (WGS) entry which is preliminary data.</text>
</comment>
<dbReference type="PANTHER" id="PTHR43054">
    <property type="match status" value="1"/>
</dbReference>
<dbReference type="EMBL" id="BAABHY010000001">
    <property type="protein sequence ID" value="GAA5104840.1"/>
    <property type="molecule type" value="Genomic_DNA"/>
</dbReference>